<evidence type="ECO:0000256" key="1">
    <source>
        <dbReference type="ARBA" id="ARBA00023054"/>
    </source>
</evidence>
<dbReference type="Pfam" id="PF14916">
    <property type="entry name" value="CCDC92"/>
    <property type="match status" value="1"/>
</dbReference>
<evidence type="ECO:0000313" key="6">
    <source>
        <dbReference type="Proteomes" id="UP001378592"/>
    </source>
</evidence>
<feature type="region of interest" description="Disordered" evidence="3">
    <location>
        <begin position="346"/>
        <end position="412"/>
    </location>
</feature>
<accession>A0AAN9W010</accession>
<dbReference type="EMBL" id="JAZDUA010000033">
    <property type="protein sequence ID" value="KAK7871856.1"/>
    <property type="molecule type" value="Genomic_DNA"/>
</dbReference>
<feature type="compositionally biased region" description="Basic and acidic residues" evidence="3">
    <location>
        <begin position="401"/>
        <end position="412"/>
    </location>
</feature>
<feature type="coiled-coil region" evidence="2">
    <location>
        <begin position="45"/>
        <end position="83"/>
    </location>
</feature>
<evidence type="ECO:0000256" key="3">
    <source>
        <dbReference type="SAM" id="MobiDB-lite"/>
    </source>
</evidence>
<evidence type="ECO:0000313" key="5">
    <source>
        <dbReference type="EMBL" id="KAK7871856.1"/>
    </source>
</evidence>
<feature type="domain" description="CCDC92/74 N-terminal" evidence="4">
    <location>
        <begin position="44"/>
        <end position="90"/>
    </location>
</feature>
<reference evidence="5 6" key="1">
    <citation type="submission" date="2024-03" db="EMBL/GenBank/DDBJ databases">
        <title>The genome assembly and annotation of the cricket Gryllus longicercus Weissman &amp; Gray.</title>
        <authorList>
            <person name="Szrajer S."/>
            <person name="Gray D."/>
            <person name="Ylla G."/>
        </authorList>
    </citation>
    <scope>NUCLEOTIDE SEQUENCE [LARGE SCALE GENOMIC DNA]</scope>
    <source>
        <strain evidence="5">DAG 2021-001</strain>
        <tissue evidence="5">Whole body minus gut</tissue>
    </source>
</reference>
<evidence type="ECO:0000256" key="2">
    <source>
        <dbReference type="SAM" id="Coils"/>
    </source>
</evidence>
<proteinExistence type="predicted"/>
<dbReference type="Proteomes" id="UP001378592">
    <property type="component" value="Unassembled WGS sequence"/>
</dbReference>
<feature type="compositionally biased region" description="Polar residues" evidence="3">
    <location>
        <begin position="355"/>
        <end position="366"/>
    </location>
</feature>
<protein>
    <recommendedName>
        <fullName evidence="4">CCDC92/74 N-terminal domain-containing protein</fullName>
    </recommendedName>
</protein>
<comment type="caution">
    <text evidence="5">The sequence shown here is derived from an EMBL/GenBank/DDBJ whole genome shotgun (WGS) entry which is preliminary data.</text>
</comment>
<name>A0AAN9W010_9ORTH</name>
<dbReference type="PANTHER" id="PTHR14882:SF5">
    <property type="entry name" value="COILED-COIL DOMAIN CONTAINING 74A"/>
    <property type="match status" value="1"/>
</dbReference>
<feature type="region of interest" description="Disordered" evidence="3">
    <location>
        <begin position="233"/>
        <end position="298"/>
    </location>
</feature>
<gene>
    <name evidence="5" type="ORF">R5R35_006447</name>
</gene>
<feature type="compositionally biased region" description="Gly residues" evidence="3">
    <location>
        <begin position="237"/>
        <end position="264"/>
    </location>
</feature>
<dbReference type="PANTHER" id="PTHR14882">
    <property type="entry name" value="COILED-COIL DOMAIN-CONTAINING 74A"/>
    <property type="match status" value="1"/>
</dbReference>
<feature type="region of interest" description="Disordered" evidence="3">
    <location>
        <begin position="175"/>
        <end position="203"/>
    </location>
</feature>
<feature type="compositionally biased region" description="Basic and acidic residues" evidence="3">
    <location>
        <begin position="184"/>
        <end position="203"/>
    </location>
</feature>
<keyword evidence="1 2" id="KW-0175">Coiled coil</keyword>
<dbReference type="AlphaFoldDB" id="A0AAN9W010"/>
<evidence type="ECO:0000259" key="4">
    <source>
        <dbReference type="Pfam" id="PF14916"/>
    </source>
</evidence>
<dbReference type="InterPro" id="IPR039496">
    <property type="entry name" value="CCDC92/74_N"/>
</dbReference>
<dbReference type="InterPro" id="IPR040370">
    <property type="entry name" value="CCDC74A/CCDC74B/CCDC92"/>
</dbReference>
<sequence length="412" mass="45016">MASKVLVKIPTVPFSQVNKKGPELTAVGRSDGLMVTPIADPLLRITQLEQNIRFLQEQHQLMLSSLHQEVEQLRHKNRDLQFQLVFSKGGVPLVQSSPSSPEDDAKPKIILSPKQANVTPLQIELLEKEIAELKSALHEAKTKNVYLSAIVEEQRKKLESLECGKQEMDSLNFRSTKASAQRQTMEKNGDERGDTTDSDLATKLEEAEKLIRRLRRDNEEHRRELVTIKTNLSKNLGGAGGNRQLGAGGGNNCHRGGGGSGGGANNHHRPHSQQSQSQRFPPLHSQSYWHHGQHSQHRTGIEFVSHRHCANGRGGGAGGAGVGSSGGNNSVIGNGARLEKDNQLVGRPAPALPNLRNNSSNHYTFTNGNGNNNGHNHRRGGGHYNGNSNHYYRGGKGGGRGNREAREAREAK</sequence>
<keyword evidence="6" id="KW-1185">Reference proteome</keyword>
<organism evidence="5 6">
    <name type="scientific">Gryllus longicercus</name>
    <dbReference type="NCBI Taxonomy" id="2509291"/>
    <lineage>
        <taxon>Eukaryota</taxon>
        <taxon>Metazoa</taxon>
        <taxon>Ecdysozoa</taxon>
        <taxon>Arthropoda</taxon>
        <taxon>Hexapoda</taxon>
        <taxon>Insecta</taxon>
        <taxon>Pterygota</taxon>
        <taxon>Neoptera</taxon>
        <taxon>Polyneoptera</taxon>
        <taxon>Orthoptera</taxon>
        <taxon>Ensifera</taxon>
        <taxon>Gryllidea</taxon>
        <taxon>Grylloidea</taxon>
        <taxon>Gryllidae</taxon>
        <taxon>Gryllinae</taxon>
        <taxon>Gryllus</taxon>
    </lineage>
</organism>